<evidence type="ECO:0000313" key="2">
    <source>
        <dbReference type="Proteomes" id="UP000615446"/>
    </source>
</evidence>
<dbReference type="Proteomes" id="UP000615446">
    <property type="component" value="Unassembled WGS sequence"/>
</dbReference>
<comment type="caution">
    <text evidence="1">The sequence shown here is derived from an EMBL/GenBank/DDBJ whole genome shotgun (WGS) entry which is preliminary data.</text>
</comment>
<protein>
    <submittedName>
        <fullName evidence="1">Uncharacterized protein</fullName>
    </submittedName>
</protein>
<dbReference type="EMBL" id="BLAL01000203">
    <property type="protein sequence ID" value="GES91432.1"/>
    <property type="molecule type" value="Genomic_DNA"/>
</dbReference>
<proteinExistence type="predicted"/>
<accession>A0A8H3QU20</accession>
<name>A0A8H3QU20_9GLOM</name>
<reference evidence="1" key="1">
    <citation type="submission" date="2019-10" db="EMBL/GenBank/DDBJ databases">
        <title>Conservation and host-specific expression of non-tandemly repeated heterogenous ribosome RNA gene in arbuscular mycorrhizal fungi.</title>
        <authorList>
            <person name="Maeda T."/>
            <person name="Kobayashi Y."/>
            <person name="Nakagawa T."/>
            <person name="Ezawa T."/>
            <person name="Yamaguchi K."/>
            <person name="Bino T."/>
            <person name="Nishimoto Y."/>
            <person name="Shigenobu S."/>
            <person name="Kawaguchi M."/>
        </authorList>
    </citation>
    <scope>NUCLEOTIDE SEQUENCE</scope>
    <source>
        <strain evidence="1">HR1</strain>
    </source>
</reference>
<organism evidence="1 2">
    <name type="scientific">Rhizophagus clarus</name>
    <dbReference type="NCBI Taxonomy" id="94130"/>
    <lineage>
        <taxon>Eukaryota</taxon>
        <taxon>Fungi</taxon>
        <taxon>Fungi incertae sedis</taxon>
        <taxon>Mucoromycota</taxon>
        <taxon>Glomeromycotina</taxon>
        <taxon>Glomeromycetes</taxon>
        <taxon>Glomerales</taxon>
        <taxon>Glomeraceae</taxon>
        <taxon>Rhizophagus</taxon>
    </lineage>
</organism>
<evidence type="ECO:0000313" key="1">
    <source>
        <dbReference type="EMBL" id="GES91432.1"/>
    </source>
</evidence>
<dbReference type="AlphaFoldDB" id="A0A8H3QU20"/>
<sequence length="409" mass="47370">MPQQYEYPTVLLAKGIITPKWHYSEFAQNCTEILISAFKAITTLYREVFGKKTEYFGPVIMGFYNDQIIENLIHDIIFFPIYIKIQSFLIIQRNFSFSPFTPNHSPLALFAPDHSLLAPFAPDHSLLAPFTPDHFPLASFTLDHSSLAPFTSNYFFSSSFLLLIIFSVGSNTISLVRRLYLICNDYGFEAFHNLIAIAQSTFNNKKILDGVINHIEKLRMHMKRNFERELVINQNDTVLYLKKGLDSSHNPFIYKKNDLKLDVHAYDHWSIDTKQDVWFTASSFEVVFGSIKKKPKWISIISDNGPHYYNSELISIVAHWYDWYQIQVCSWLFLKSGEAKTTIDSHHASVRDQDIIEAGKNLAGTYFANIESNRNENIENSEQTNNNVRKKKKPKIKTIPGISKYSYWE</sequence>
<gene>
    <name evidence="1" type="ORF">RCL2_001825100</name>
</gene>